<gene>
    <name evidence="2" type="ORF">A1O5_08180</name>
</gene>
<feature type="compositionally biased region" description="Low complexity" evidence="1">
    <location>
        <begin position="103"/>
        <end position="116"/>
    </location>
</feature>
<dbReference type="Proteomes" id="UP000019471">
    <property type="component" value="Unassembled WGS sequence"/>
</dbReference>
<keyword evidence="3" id="KW-1185">Reference proteome</keyword>
<dbReference type="OrthoDB" id="5279375at2759"/>
<feature type="compositionally biased region" description="Basic and acidic residues" evidence="1">
    <location>
        <begin position="1"/>
        <end position="10"/>
    </location>
</feature>
<reference evidence="2 3" key="1">
    <citation type="submission" date="2013-03" db="EMBL/GenBank/DDBJ databases">
        <title>The Genome Sequence of Cladophialophora psammophila CBS 110553.</title>
        <authorList>
            <consortium name="The Broad Institute Genomics Platform"/>
            <person name="Cuomo C."/>
            <person name="de Hoog S."/>
            <person name="Gorbushina A."/>
            <person name="Walker B."/>
            <person name="Young S.K."/>
            <person name="Zeng Q."/>
            <person name="Gargeya S."/>
            <person name="Fitzgerald M."/>
            <person name="Haas B."/>
            <person name="Abouelleil A."/>
            <person name="Allen A.W."/>
            <person name="Alvarado L."/>
            <person name="Arachchi H.M."/>
            <person name="Berlin A.M."/>
            <person name="Chapman S.B."/>
            <person name="Gainer-Dewar J."/>
            <person name="Goldberg J."/>
            <person name="Griggs A."/>
            <person name="Gujja S."/>
            <person name="Hansen M."/>
            <person name="Howarth C."/>
            <person name="Imamovic A."/>
            <person name="Ireland A."/>
            <person name="Larimer J."/>
            <person name="McCowan C."/>
            <person name="Murphy C."/>
            <person name="Pearson M."/>
            <person name="Poon T.W."/>
            <person name="Priest M."/>
            <person name="Roberts A."/>
            <person name="Saif S."/>
            <person name="Shea T."/>
            <person name="Sisk P."/>
            <person name="Sykes S."/>
            <person name="Wortman J."/>
            <person name="Nusbaum C."/>
            <person name="Birren B."/>
        </authorList>
    </citation>
    <scope>NUCLEOTIDE SEQUENCE [LARGE SCALE GENOMIC DNA]</scope>
    <source>
        <strain evidence="2 3">CBS 110553</strain>
    </source>
</reference>
<evidence type="ECO:0000313" key="3">
    <source>
        <dbReference type="Proteomes" id="UP000019471"/>
    </source>
</evidence>
<name>W9WKG3_9EURO</name>
<dbReference type="eggNOG" id="ENOG502SG32">
    <property type="taxonomic scope" value="Eukaryota"/>
</dbReference>
<feature type="compositionally biased region" description="Basic and acidic residues" evidence="1">
    <location>
        <begin position="128"/>
        <end position="141"/>
    </location>
</feature>
<proteinExistence type="predicted"/>
<evidence type="ECO:0000313" key="2">
    <source>
        <dbReference type="EMBL" id="EXJ68388.1"/>
    </source>
</evidence>
<feature type="compositionally biased region" description="Basic and acidic residues" evidence="1">
    <location>
        <begin position="63"/>
        <end position="75"/>
    </location>
</feature>
<protein>
    <submittedName>
        <fullName evidence="2">Uncharacterized protein</fullName>
    </submittedName>
</protein>
<organism evidence="2 3">
    <name type="scientific">Cladophialophora psammophila CBS 110553</name>
    <dbReference type="NCBI Taxonomy" id="1182543"/>
    <lineage>
        <taxon>Eukaryota</taxon>
        <taxon>Fungi</taxon>
        <taxon>Dikarya</taxon>
        <taxon>Ascomycota</taxon>
        <taxon>Pezizomycotina</taxon>
        <taxon>Eurotiomycetes</taxon>
        <taxon>Chaetothyriomycetidae</taxon>
        <taxon>Chaetothyriales</taxon>
        <taxon>Herpotrichiellaceae</taxon>
        <taxon>Cladophialophora</taxon>
    </lineage>
</organism>
<dbReference type="AlphaFoldDB" id="W9WKG3"/>
<accession>W9WKG3</accession>
<sequence length="148" mass="15945">MPDTFRHGQAENDDEIDSGQRARFKQKTKKKEIIDVTVCLEPILKPGHHDALAELNTNSPFPRAEHDGLRKDGQPDQRVNQQGFAYGKVDPHEAGKKGGQSSGSGSSDSSSSDGSDNPQGAAHLGGEGLRKDGQPDQRLKMNQDSPSS</sequence>
<feature type="region of interest" description="Disordered" evidence="1">
    <location>
        <begin position="1"/>
        <end position="30"/>
    </location>
</feature>
<feature type="region of interest" description="Disordered" evidence="1">
    <location>
        <begin position="51"/>
        <end position="148"/>
    </location>
</feature>
<dbReference type="EMBL" id="AMGX01000013">
    <property type="protein sequence ID" value="EXJ68388.1"/>
    <property type="molecule type" value="Genomic_DNA"/>
</dbReference>
<dbReference type="GeneID" id="19192881"/>
<comment type="caution">
    <text evidence="2">The sequence shown here is derived from an EMBL/GenBank/DDBJ whole genome shotgun (WGS) entry which is preliminary data.</text>
</comment>
<dbReference type="RefSeq" id="XP_007746954.1">
    <property type="nucleotide sequence ID" value="XM_007748764.1"/>
</dbReference>
<dbReference type="HOGENOM" id="CLU_1758619_0_0_1"/>
<evidence type="ECO:0000256" key="1">
    <source>
        <dbReference type="SAM" id="MobiDB-lite"/>
    </source>
</evidence>